<protein>
    <submittedName>
        <fullName evidence="1">Uncharacterized membrane protein YjjP (DUF1212 family)</fullName>
    </submittedName>
</protein>
<comment type="caution">
    <text evidence="1">The sequence shown here is derived from an EMBL/GenBank/DDBJ whole genome shotgun (WGS) entry which is preliminary data.</text>
</comment>
<evidence type="ECO:0000313" key="2">
    <source>
        <dbReference type="Proteomes" id="UP001236723"/>
    </source>
</evidence>
<dbReference type="EMBL" id="JAUSUP010000001">
    <property type="protein sequence ID" value="MDQ0350737.1"/>
    <property type="molecule type" value="Genomic_DNA"/>
</dbReference>
<organism evidence="1 2">
    <name type="scientific">Alkalibacillus filiformis</name>
    <dbReference type="NCBI Taxonomy" id="200990"/>
    <lineage>
        <taxon>Bacteria</taxon>
        <taxon>Bacillati</taxon>
        <taxon>Bacillota</taxon>
        <taxon>Bacilli</taxon>
        <taxon>Bacillales</taxon>
        <taxon>Bacillaceae</taxon>
        <taxon>Alkalibacillus</taxon>
    </lineage>
</organism>
<proteinExistence type="predicted"/>
<gene>
    <name evidence="1" type="ORF">J2R98_000540</name>
</gene>
<reference evidence="1 2" key="1">
    <citation type="submission" date="2023-07" db="EMBL/GenBank/DDBJ databases">
        <title>Genomic Encyclopedia of Type Strains, Phase IV (KMG-IV): sequencing the most valuable type-strain genomes for metagenomic binning, comparative biology and taxonomic classification.</title>
        <authorList>
            <person name="Goeker M."/>
        </authorList>
    </citation>
    <scope>NUCLEOTIDE SEQUENCE [LARGE SCALE GENOMIC DNA]</scope>
    <source>
        <strain evidence="1 2">DSM 15448</strain>
    </source>
</reference>
<sequence length="58" mass="6626">MPTHNDHEDHGDLMTNVQVVPLVEADQYGLEDAHDIFDEIAEHMQTYSSDVTIVPYLE</sequence>
<evidence type="ECO:0000313" key="1">
    <source>
        <dbReference type="EMBL" id="MDQ0350737.1"/>
    </source>
</evidence>
<keyword evidence="2" id="KW-1185">Reference proteome</keyword>
<dbReference type="Proteomes" id="UP001236723">
    <property type="component" value="Unassembled WGS sequence"/>
</dbReference>
<accession>A0ABU0DQL7</accession>
<name>A0ABU0DQL7_9BACI</name>